<keyword evidence="1" id="KW-1133">Transmembrane helix</keyword>
<feature type="transmembrane region" description="Helical" evidence="1">
    <location>
        <begin position="194"/>
        <end position="213"/>
    </location>
</feature>
<feature type="transmembrane region" description="Helical" evidence="1">
    <location>
        <begin position="425"/>
        <end position="450"/>
    </location>
</feature>
<dbReference type="NCBIfam" id="NF033912">
    <property type="entry name" value="msc"/>
    <property type="match status" value="1"/>
</dbReference>
<dbReference type="Proteomes" id="UP000621799">
    <property type="component" value="Unassembled WGS sequence"/>
</dbReference>
<feature type="transmembrane region" description="Helical" evidence="1">
    <location>
        <begin position="396"/>
        <end position="419"/>
    </location>
</feature>
<evidence type="ECO:0000313" key="3">
    <source>
        <dbReference type="Proteomes" id="UP000621799"/>
    </source>
</evidence>
<dbReference type="PANTHER" id="PTHR30221">
    <property type="entry name" value="SMALL-CONDUCTANCE MECHANOSENSITIVE CHANNEL"/>
    <property type="match status" value="1"/>
</dbReference>
<feature type="transmembrane region" description="Helical" evidence="1">
    <location>
        <begin position="325"/>
        <end position="343"/>
    </location>
</feature>
<feature type="transmembrane region" description="Helical" evidence="1">
    <location>
        <begin position="45"/>
        <end position="66"/>
    </location>
</feature>
<dbReference type="Pfam" id="PF05552">
    <property type="entry name" value="MS_channel_1st_1"/>
    <property type="match status" value="4"/>
</dbReference>
<dbReference type="EMBL" id="JADEXN010000038">
    <property type="protein sequence ID" value="MBE9039863.1"/>
    <property type="molecule type" value="Genomic_DNA"/>
</dbReference>
<accession>A0A928Z7N0</accession>
<feature type="transmembrane region" description="Helical" evidence="1">
    <location>
        <begin position="282"/>
        <end position="304"/>
    </location>
</feature>
<feature type="transmembrane region" description="Helical" evidence="1">
    <location>
        <begin position="101"/>
        <end position="123"/>
    </location>
</feature>
<protein>
    <submittedName>
        <fullName evidence="2">Mechanosensitive ion channel</fullName>
    </submittedName>
</protein>
<keyword evidence="1" id="KW-0812">Transmembrane</keyword>
<gene>
    <name evidence="2" type="ORF">IQ235_03535</name>
</gene>
<dbReference type="InterPro" id="IPR008910">
    <property type="entry name" value="MSC_TM_helix"/>
</dbReference>
<feature type="transmembrane region" description="Helical" evidence="1">
    <location>
        <begin position="497"/>
        <end position="517"/>
    </location>
</feature>
<keyword evidence="3" id="KW-1185">Reference proteome</keyword>
<feature type="transmembrane region" description="Helical" evidence="1">
    <location>
        <begin position="144"/>
        <end position="167"/>
    </location>
</feature>
<dbReference type="InterPro" id="IPR045275">
    <property type="entry name" value="MscS_archaea/bacteria_type"/>
</dbReference>
<organism evidence="2 3">
    <name type="scientific">Zarconia navalis LEGE 11467</name>
    <dbReference type="NCBI Taxonomy" id="1828826"/>
    <lineage>
        <taxon>Bacteria</taxon>
        <taxon>Bacillati</taxon>
        <taxon>Cyanobacteriota</taxon>
        <taxon>Cyanophyceae</taxon>
        <taxon>Oscillatoriophycideae</taxon>
        <taxon>Oscillatoriales</taxon>
        <taxon>Oscillatoriales incertae sedis</taxon>
        <taxon>Zarconia</taxon>
        <taxon>Zarconia navalis</taxon>
    </lineage>
</organism>
<dbReference type="RefSeq" id="WP_264320122.1">
    <property type="nucleotide sequence ID" value="NZ_JADEXN010000038.1"/>
</dbReference>
<evidence type="ECO:0000256" key="1">
    <source>
        <dbReference type="SAM" id="Phobius"/>
    </source>
</evidence>
<reference evidence="2" key="1">
    <citation type="submission" date="2020-10" db="EMBL/GenBank/DDBJ databases">
        <authorList>
            <person name="Castelo-Branco R."/>
            <person name="Eusebio N."/>
            <person name="Adriana R."/>
            <person name="Vieira A."/>
            <person name="Brugerolle De Fraissinette N."/>
            <person name="Rezende De Castro R."/>
            <person name="Schneider M.P."/>
            <person name="Vasconcelos V."/>
            <person name="Leao P.N."/>
        </authorList>
    </citation>
    <scope>NUCLEOTIDE SEQUENCE</scope>
    <source>
        <strain evidence="2">LEGE 11467</strain>
    </source>
</reference>
<name>A0A928Z7N0_9CYAN</name>
<evidence type="ECO:0000313" key="2">
    <source>
        <dbReference type="EMBL" id="MBE9039863.1"/>
    </source>
</evidence>
<sequence length="557" mass="59230">MTHIRYLTSMPDWLGADRGELLAQTNFSSFFNNLGSTLGEAIPRLIGAIVILVAFWLGALLAATLVKGLLDRTNLDNKIARWLSGSQQGADYPIEQWASQIVFWIILLFGLVAFLNALGLQFVSGPIGSFLETIFEYLPKVGGALLLLGLAWVLATLAKTLLIRLLAPLRLDDRLAAESGGESPFVLSETLGNAVYWFIFLFFLTPILDTLELEGPLGPVQNLLDQILSALPRVLEALIIGAIGWFVARIVRGIVTNLLSATGADRLGSRFGLSSIDRNTSLSGIAGTIVYVLVLIPTAIAALNALQIEAISEPAIAMLEQVLEYIPRLFAASAILAVFYVIGRFVSDFVTSILTSLGFNSLPSVLGLSSLSETSARPTALDEDTTTLQSRTPSEFVGIIAWVGVILLGLIAAVEALQFEALSVIVSGLLVILGRILVGLTVFAIGLYLANFAYSLIASSGSSQSQLLGQATRVTIIIFVAAMALQSIGVAPDIVNLAFGLLLGAIAVAIALAFGLGGRDIAAEQTRIFLASFKQKTGTRSTGKSAQRQAPRSTPEI</sequence>
<dbReference type="GO" id="GO:0008381">
    <property type="term" value="F:mechanosensitive monoatomic ion channel activity"/>
    <property type="evidence" value="ECO:0007669"/>
    <property type="project" value="InterPro"/>
</dbReference>
<feature type="transmembrane region" description="Helical" evidence="1">
    <location>
        <begin position="471"/>
        <end position="491"/>
    </location>
</feature>
<proteinExistence type="predicted"/>
<dbReference type="Gene3D" id="1.10.287.1260">
    <property type="match status" value="1"/>
</dbReference>
<keyword evidence="1" id="KW-0472">Membrane</keyword>
<comment type="caution">
    <text evidence="2">The sequence shown here is derived from an EMBL/GenBank/DDBJ whole genome shotgun (WGS) entry which is preliminary data.</text>
</comment>
<dbReference type="AlphaFoldDB" id="A0A928Z7N0"/>
<dbReference type="PANTHER" id="PTHR30221:SF1">
    <property type="entry name" value="SMALL-CONDUCTANCE MECHANOSENSITIVE CHANNEL"/>
    <property type="match status" value="1"/>
</dbReference>
<feature type="transmembrane region" description="Helical" evidence="1">
    <location>
        <begin position="234"/>
        <end position="255"/>
    </location>
</feature>